<keyword evidence="1" id="KW-0328">Glycosyltransferase</keyword>
<protein>
    <submittedName>
        <fullName evidence="1">Glycosyltransferase</fullName>
        <ecNumber evidence="1">2.4.-.-</ecNumber>
    </submittedName>
</protein>
<dbReference type="RefSeq" id="WP_157423008.1">
    <property type="nucleotide sequence ID" value="NZ_BAAANI010000006.1"/>
</dbReference>
<organism evidence="1 2">
    <name type="scientific">Agromyces lapidis</name>
    <dbReference type="NCBI Taxonomy" id="279574"/>
    <lineage>
        <taxon>Bacteria</taxon>
        <taxon>Bacillati</taxon>
        <taxon>Actinomycetota</taxon>
        <taxon>Actinomycetes</taxon>
        <taxon>Micrococcales</taxon>
        <taxon>Microbacteriaceae</taxon>
        <taxon>Agromyces</taxon>
    </lineage>
</organism>
<keyword evidence="2" id="KW-1185">Reference proteome</keyword>
<evidence type="ECO:0000313" key="1">
    <source>
        <dbReference type="EMBL" id="MFB9641409.1"/>
    </source>
</evidence>
<dbReference type="EMBL" id="JBHMBL010000001">
    <property type="protein sequence ID" value="MFB9641409.1"/>
    <property type="molecule type" value="Genomic_DNA"/>
</dbReference>
<evidence type="ECO:0000313" key="2">
    <source>
        <dbReference type="Proteomes" id="UP001589667"/>
    </source>
</evidence>
<dbReference type="EC" id="2.4.-.-" evidence="1"/>
<dbReference type="Pfam" id="PF13692">
    <property type="entry name" value="Glyco_trans_1_4"/>
    <property type="match status" value="1"/>
</dbReference>
<accession>A0ABV5SQP5</accession>
<keyword evidence="1" id="KW-0808">Transferase</keyword>
<dbReference type="Gene3D" id="3.40.50.2000">
    <property type="entry name" value="Glycogen Phosphorylase B"/>
    <property type="match status" value="1"/>
</dbReference>
<dbReference type="Proteomes" id="UP001589667">
    <property type="component" value="Unassembled WGS sequence"/>
</dbReference>
<dbReference type="PANTHER" id="PTHR12526">
    <property type="entry name" value="GLYCOSYLTRANSFERASE"/>
    <property type="match status" value="1"/>
</dbReference>
<proteinExistence type="predicted"/>
<name>A0ABV5SQP5_9MICO</name>
<sequence length="392" mass="42012">MSGDGLDDQSWDGLVVIASGTSWDDTWLSEKHLAIHLSRLMPVLFVDPPMSMLTPLRKPGLRREGGGPRLRRLAPGLARLTPVTLPGISRPGLREAGEWATRRAIAHAVARLGARPRAFVVASLDDVFGACPADLRILYGTDDWTAGAGILRISESWLRRREARQLELADVVVAVSDVIANRWEAPGRPVEVIGNGCDTELFAAVDTAEAATDVVLPEPIAGFVGHLSDRIDLAMLEAVADAGASLLVVGPRQLTFDLERVGALFARPNVQWVGPQPFERLPSYLRRISVGLTPYADSAFNRASHPLKTLEYLAAGRPAVVSDLPASRVIPDGLVRIAADPAAFGELTVEALEAPPDPEAAARRTAYARTQSWAERANDFAALITANSGSPG</sequence>
<reference evidence="1 2" key="1">
    <citation type="submission" date="2024-09" db="EMBL/GenBank/DDBJ databases">
        <authorList>
            <person name="Sun Q."/>
            <person name="Mori K."/>
        </authorList>
    </citation>
    <scope>NUCLEOTIDE SEQUENCE [LARGE SCALE GENOMIC DNA]</scope>
    <source>
        <strain evidence="1 2">JCM 14321</strain>
    </source>
</reference>
<dbReference type="SUPFAM" id="SSF53756">
    <property type="entry name" value="UDP-Glycosyltransferase/glycogen phosphorylase"/>
    <property type="match status" value="1"/>
</dbReference>
<comment type="caution">
    <text evidence="1">The sequence shown here is derived from an EMBL/GenBank/DDBJ whole genome shotgun (WGS) entry which is preliminary data.</text>
</comment>
<dbReference type="GO" id="GO:0016757">
    <property type="term" value="F:glycosyltransferase activity"/>
    <property type="evidence" value="ECO:0007669"/>
    <property type="project" value="UniProtKB-KW"/>
</dbReference>
<gene>
    <name evidence="1" type="ORF">ACFFQV_03795</name>
</gene>